<dbReference type="Proteomes" id="UP001107558">
    <property type="component" value="Chromosome 1"/>
</dbReference>
<accession>A0A9J6CSU5</accession>
<gene>
    <name evidence="2" type="ORF">PVAND_014242</name>
</gene>
<dbReference type="EMBL" id="JADBJN010000001">
    <property type="protein sequence ID" value="KAG5685040.1"/>
    <property type="molecule type" value="Genomic_DNA"/>
</dbReference>
<reference evidence="2" key="1">
    <citation type="submission" date="2021-03" db="EMBL/GenBank/DDBJ databases">
        <title>Chromosome level genome of the anhydrobiotic midge Polypedilum vanderplanki.</title>
        <authorList>
            <person name="Yoshida Y."/>
            <person name="Kikawada T."/>
            <person name="Gusev O."/>
        </authorList>
    </citation>
    <scope>NUCLEOTIDE SEQUENCE</scope>
    <source>
        <strain evidence="2">NIAS01</strain>
        <tissue evidence="2">Whole body or cell culture</tissue>
    </source>
</reference>
<proteinExistence type="predicted"/>
<evidence type="ECO:0008006" key="4">
    <source>
        <dbReference type="Google" id="ProtNLM"/>
    </source>
</evidence>
<keyword evidence="1" id="KW-0732">Signal</keyword>
<comment type="caution">
    <text evidence="2">The sequence shown here is derived from an EMBL/GenBank/DDBJ whole genome shotgun (WGS) entry which is preliminary data.</text>
</comment>
<evidence type="ECO:0000313" key="3">
    <source>
        <dbReference type="Proteomes" id="UP001107558"/>
    </source>
</evidence>
<dbReference type="AlphaFoldDB" id="A0A9J6CSU5"/>
<name>A0A9J6CSU5_POLVA</name>
<evidence type="ECO:0000313" key="2">
    <source>
        <dbReference type="EMBL" id="KAG5685040.1"/>
    </source>
</evidence>
<protein>
    <recommendedName>
        <fullName evidence="4">DUF4806 domain-containing protein</fullName>
    </recommendedName>
</protein>
<feature type="chain" id="PRO_5039904482" description="DUF4806 domain-containing protein" evidence="1">
    <location>
        <begin position="20"/>
        <end position="368"/>
    </location>
</feature>
<organism evidence="2 3">
    <name type="scientific">Polypedilum vanderplanki</name>
    <name type="common">Sleeping chironomid midge</name>
    <dbReference type="NCBI Taxonomy" id="319348"/>
    <lineage>
        <taxon>Eukaryota</taxon>
        <taxon>Metazoa</taxon>
        <taxon>Ecdysozoa</taxon>
        <taxon>Arthropoda</taxon>
        <taxon>Hexapoda</taxon>
        <taxon>Insecta</taxon>
        <taxon>Pterygota</taxon>
        <taxon>Neoptera</taxon>
        <taxon>Endopterygota</taxon>
        <taxon>Diptera</taxon>
        <taxon>Nematocera</taxon>
        <taxon>Chironomoidea</taxon>
        <taxon>Chironomidae</taxon>
        <taxon>Chironominae</taxon>
        <taxon>Polypedilum</taxon>
        <taxon>Polypedilum</taxon>
    </lineage>
</organism>
<feature type="signal peptide" evidence="1">
    <location>
        <begin position="1"/>
        <end position="19"/>
    </location>
</feature>
<keyword evidence="3" id="KW-1185">Reference proteome</keyword>
<sequence length="368" mass="43146">MILKLILQLKLILIFQVRKSNISIYEVSKAENLNLSSILYVNNQFDIRKKLQTWAVDHNINHNARQQNIYTLPIESSDIFCYKIDLRKFSMVEIDVCRIKFSDFENTADEAEFRDKKAEKRKHPVNYNDNFDLNAKVKNIKMTSAIKAIANQKSALNDVSSVEEFLEEYQNDDVPTVTETQEIYNSYVIDKPYQDEILACSKADVKQIIKEIVSMEARLYSYIDKKFIEMKKSNSTEKTFKKLLNIHEIEKLKNDLEEDHNFKIILIRKLKSLPVITRHHSECNAKISTFIDFMFDESFIPMIRWSDTPGSKTDGRVCLINYKFVLDLFQNAIAEEIDGVLKLPKSNDKKKSIQNYFKQKNQKNAKKH</sequence>
<evidence type="ECO:0000256" key="1">
    <source>
        <dbReference type="SAM" id="SignalP"/>
    </source>
</evidence>